<keyword evidence="2" id="KW-1185">Reference proteome</keyword>
<evidence type="ECO:0000313" key="2">
    <source>
        <dbReference type="Proteomes" id="UP000247476"/>
    </source>
</evidence>
<organism evidence="1 2">
    <name type="scientific">Paenibacillus flagellatus</name>
    <dbReference type="NCBI Taxonomy" id="2211139"/>
    <lineage>
        <taxon>Bacteria</taxon>
        <taxon>Bacillati</taxon>
        <taxon>Bacillota</taxon>
        <taxon>Bacilli</taxon>
        <taxon>Bacillales</taxon>
        <taxon>Paenibacillaceae</taxon>
        <taxon>Paenibacillus</taxon>
    </lineage>
</organism>
<dbReference type="NCBIfam" id="TIGR01537">
    <property type="entry name" value="portal_HK97"/>
    <property type="match status" value="1"/>
</dbReference>
<dbReference type="InterPro" id="IPR006944">
    <property type="entry name" value="Phage/GTA_portal"/>
</dbReference>
<name>A0A2V5K567_9BACL</name>
<sequence>MQKRSLYQIMFGNRPKVNDTDKNYFRVLNGFVPTFTPFSGNAYDSDVVRSTVDAIARNAAKFKPKHVRRVNGEIVKTESNLEKLLQVRPNPFMNSFAFLYKVVTLLMMTNNAFVYIDWDDETGDVRGLYPIDFSTVDFLEARNQPGEVYARFRFRGGQAVTLPYEDLIHLRRFFYKDDMFGETSEKALTPTLELINTTDQGIANAVKSSAFLRGLLKFTTMLKPEDLKKQRDDFVKDYLDVSNNGGVAATDSKTEYQELKNDPKMIDDKQMAAIKDKVYKYFSVNEKIIASNYSEDEWNAFYESVLEPLAIQMSLEFTAKIFTNRERSNGNEIIFEANRLQYASNGTKIKLIETLVDRGLLNKNEGREIFNLGPIPGGDKYIVSLNFVQADKANKYQLGEDENEGGN</sequence>
<reference evidence="1 2" key="1">
    <citation type="submission" date="2018-05" db="EMBL/GenBank/DDBJ databases">
        <title>Paenibacillus flagellatus sp. nov., isolated from selenium mineral soil.</title>
        <authorList>
            <person name="Dai X."/>
        </authorList>
    </citation>
    <scope>NUCLEOTIDE SEQUENCE [LARGE SCALE GENOMIC DNA]</scope>
    <source>
        <strain evidence="1 2">DXL2</strain>
    </source>
</reference>
<dbReference type="AlphaFoldDB" id="A0A2V5K567"/>
<dbReference type="Pfam" id="PF04860">
    <property type="entry name" value="Phage_portal"/>
    <property type="match status" value="1"/>
</dbReference>
<dbReference type="EMBL" id="QJVJ01000005">
    <property type="protein sequence ID" value="PYI54499.1"/>
    <property type="molecule type" value="Genomic_DNA"/>
</dbReference>
<dbReference type="RefSeq" id="WP_146250208.1">
    <property type="nucleotide sequence ID" value="NZ_QJVJ01000005.1"/>
</dbReference>
<accession>A0A2V5K567</accession>
<gene>
    <name evidence="1" type="ORF">DLM86_13620</name>
</gene>
<dbReference type="OrthoDB" id="2491at2"/>
<evidence type="ECO:0000313" key="1">
    <source>
        <dbReference type="EMBL" id="PYI54499.1"/>
    </source>
</evidence>
<dbReference type="InterPro" id="IPR006427">
    <property type="entry name" value="Portal_HK97"/>
</dbReference>
<proteinExistence type="predicted"/>
<comment type="caution">
    <text evidence="1">The sequence shown here is derived from an EMBL/GenBank/DDBJ whole genome shotgun (WGS) entry which is preliminary data.</text>
</comment>
<dbReference type="Proteomes" id="UP000247476">
    <property type="component" value="Unassembled WGS sequence"/>
</dbReference>
<protein>
    <submittedName>
        <fullName evidence="1">Phage portal protein</fullName>
    </submittedName>
</protein>